<evidence type="ECO:0000256" key="1">
    <source>
        <dbReference type="ARBA" id="ARBA00004328"/>
    </source>
</evidence>
<dbReference type="EMBL" id="OM869571">
    <property type="protein sequence ID" value="UPW41292.1"/>
    <property type="molecule type" value="Genomic_DNA"/>
</dbReference>
<dbReference type="InterPro" id="IPR003514">
    <property type="entry name" value="Microviridae_protein_F"/>
</dbReference>
<dbReference type="GO" id="GO:0005198">
    <property type="term" value="F:structural molecule activity"/>
    <property type="evidence" value="ECO:0007669"/>
    <property type="project" value="InterPro"/>
</dbReference>
<evidence type="ECO:0000313" key="6">
    <source>
        <dbReference type="EMBL" id="UPW41292.1"/>
    </source>
</evidence>
<protein>
    <submittedName>
        <fullName evidence="6">Major capsid protein</fullName>
    </submittedName>
</protein>
<organism evidence="6">
    <name type="scientific">Sigmofec virus UA08Rod_4343</name>
    <dbReference type="NCBI Taxonomy" id="2929400"/>
    <lineage>
        <taxon>Viruses</taxon>
        <taxon>Monodnaviria</taxon>
        <taxon>Sangervirae</taxon>
        <taxon>Phixviricota</taxon>
        <taxon>Malgrandaviricetes</taxon>
        <taxon>Petitvirales</taxon>
        <taxon>Microviridae</taxon>
    </lineage>
</organism>
<dbReference type="InterPro" id="IPR016184">
    <property type="entry name" value="Capsid/spike_ssDNA_virus"/>
</dbReference>
<evidence type="ECO:0000256" key="4">
    <source>
        <dbReference type="ARBA" id="ARBA00022561"/>
    </source>
</evidence>
<name>A0A976R7H3_9VIRU</name>
<dbReference type="SUPFAM" id="SSF88645">
    <property type="entry name" value="ssDNA viruses"/>
    <property type="match status" value="1"/>
</dbReference>
<accession>A0A976R7H3</accession>
<dbReference type="GO" id="GO:0039615">
    <property type="term" value="C:T=1 icosahedral viral capsid"/>
    <property type="evidence" value="ECO:0007669"/>
    <property type="project" value="UniProtKB-KW"/>
</dbReference>
<dbReference type="InterPro" id="IPR037002">
    <property type="entry name" value="Microviridae_protein_F_sf"/>
</dbReference>
<sequence>MAINQISEQYGRNDIFDFKLPAKVQYSQFQLGRKNSGTIDIGEIRPMDCIECLPGDYINLSWRYMLDTLPLSVPPYNKYRVRVHAYYARYLDLWEGAGTYLTKGRNGTISLKKPSQKMAFAFNSHADLDQTSSSDRFSNAIPFKRGNVTQYYCATSPASLACALGVPSTDYCKDTQQNQFETYVVPGTYAHGNVTPTLDVNLLPFFMYQKIYRRYYLPVNLLSGAGQAGTPWFPNDITYPWRIAYDQSNLSGSVINGVPLKWFFYANDYNASNPVPADMKVPRIGLYAPSVTDQAILLCQMRYATFGDDIFTTSLPFQVRGTPPSLDIDIDSLALKFTPAATGSALALEGVTPKGTFIPFTVNGAPGSAGYTLNIPASSDIATGTGAYIPQANILSVVSEHVSLDSSLSTSLNLNSFRQLIALSVWQERNTRTNGNYNSLIAAHFGKSPDYDDFEPRYIGGSSDDIYFTQVVQTSQSSATSPLGSIAALGHADNNKQGMSFYSPDYGYLMILMSIIPDVTYKSGLESMWTRLQQEDEYFPEYNALGFQAVLNKRVNVLSVGADIANDVFGWQERNLDFKVRHSIATGLMNIPSTDSSGAPTDLMFSSYVQAREFDVWNPQSQPQLSSQFVTASPDNLNRNWLSYPRYPAFRFDFASNIEARRPLPYQNVPETFGM</sequence>
<dbReference type="Pfam" id="PF02305">
    <property type="entry name" value="Phage_F"/>
    <property type="match status" value="1"/>
</dbReference>
<keyword evidence="3" id="KW-1140">T=1 icosahedral capsid protein</keyword>
<evidence type="ECO:0000256" key="2">
    <source>
        <dbReference type="ARBA" id="ARBA00009963"/>
    </source>
</evidence>
<proteinExistence type="inferred from homology"/>
<evidence type="ECO:0000256" key="3">
    <source>
        <dbReference type="ARBA" id="ARBA00022431"/>
    </source>
</evidence>
<evidence type="ECO:0000256" key="5">
    <source>
        <dbReference type="ARBA" id="ARBA00022844"/>
    </source>
</evidence>
<comment type="subcellular location">
    <subcellularLocation>
        <location evidence="1">Virion</location>
    </subcellularLocation>
</comment>
<reference evidence="6" key="1">
    <citation type="submission" date="2022-02" db="EMBL/GenBank/DDBJ databases">
        <title>Towards deciphering the DNA virus diversity associated with rodent species in the families Cricetidae and Heteromyidae.</title>
        <authorList>
            <person name="Lund M."/>
            <person name="Larsen B.B."/>
            <person name="Gryseels S."/>
            <person name="Kraberger S."/>
            <person name="Rowsey D.M."/>
            <person name="Steger L."/>
            <person name="Yule K.M."/>
            <person name="Upham N.S."/>
            <person name="Worobey M."/>
            <person name="Van Doorslaer K."/>
            <person name="Varsani A."/>
        </authorList>
    </citation>
    <scope>NUCLEOTIDE SEQUENCE</scope>
    <source>
        <strain evidence="6">UA08Rod_4343</strain>
    </source>
</reference>
<keyword evidence="5" id="KW-0946">Virion</keyword>
<comment type="similarity">
    <text evidence="2">Belongs to the microviridae F protein family.</text>
</comment>
<keyword evidence="4" id="KW-0167">Capsid protein</keyword>
<dbReference type="Gene3D" id="2.60.169.10">
    <property type="entry name" value="Microviridae F protein"/>
    <property type="match status" value="2"/>
</dbReference>